<name>A0A382VYC0_9ZZZZ</name>
<sequence>MTIEIEGHGLTIELGEIDRSTIAGVRVDPAWRLSETRVVCGGHWEPDDYDLVELSTHPSWHGVVREVLIVIATREIDGLLESRAEAEYEKEQNRYWEEESAAAVARATTAVNVDGEFIPTDQVEFLDCSEGVQGEDVLKFRYNGKTY</sequence>
<dbReference type="EMBL" id="UINC01155567">
    <property type="protein sequence ID" value="SVD51493.1"/>
    <property type="molecule type" value="Genomic_DNA"/>
</dbReference>
<protein>
    <submittedName>
        <fullName evidence="1">Uncharacterized protein</fullName>
    </submittedName>
</protein>
<proteinExistence type="predicted"/>
<evidence type="ECO:0000313" key="1">
    <source>
        <dbReference type="EMBL" id="SVD51493.1"/>
    </source>
</evidence>
<gene>
    <name evidence="1" type="ORF">METZ01_LOCUS404347</name>
</gene>
<reference evidence="1" key="1">
    <citation type="submission" date="2018-05" db="EMBL/GenBank/DDBJ databases">
        <authorList>
            <person name="Lanie J.A."/>
            <person name="Ng W.-L."/>
            <person name="Kazmierczak K.M."/>
            <person name="Andrzejewski T.M."/>
            <person name="Davidsen T.M."/>
            <person name="Wayne K.J."/>
            <person name="Tettelin H."/>
            <person name="Glass J.I."/>
            <person name="Rusch D."/>
            <person name="Podicherti R."/>
            <person name="Tsui H.-C.T."/>
            <person name="Winkler M.E."/>
        </authorList>
    </citation>
    <scope>NUCLEOTIDE SEQUENCE</scope>
</reference>
<organism evidence="1">
    <name type="scientific">marine metagenome</name>
    <dbReference type="NCBI Taxonomy" id="408172"/>
    <lineage>
        <taxon>unclassified sequences</taxon>
        <taxon>metagenomes</taxon>
        <taxon>ecological metagenomes</taxon>
    </lineage>
</organism>
<dbReference type="AlphaFoldDB" id="A0A382VYC0"/>
<feature type="non-terminal residue" evidence="1">
    <location>
        <position position="147"/>
    </location>
</feature>
<accession>A0A382VYC0</accession>